<feature type="region of interest" description="Disordered" evidence="7">
    <location>
        <begin position="298"/>
        <end position="321"/>
    </location>
</feature>
<sequence length="321" mass="35698">MSQNILDNLPQGISIHPVAGRIGAEIRGITLSGDLPAEVRNVIRAAWLKYKVIFFRGQTHLDDASQEQLVGLFGDKAVPHPTAHTKEGTSYVLELDSHRGGRANSWHTDVTFVDAYPQASILRGVTIPEAGGDTVWANTHTAYNDLSPELRELAEKLWAVHTNEYDYAARKPQADPEALKRYQEVFTSTVYETEHPVVHVHPETGERHLLLGHFVKRIVGLPAADSRHLFNLLQNHVTSLENTVRWRWQPGDVAVWDNRATQHYAVDDYADAHRVVRRVTVDGTVPVSVDGRRSRTLSKVAKHKADSAANEGTAARETAVA</sequence>
<keyword evidence="6" id="KW-0408">Iron</keyword>
<evidence type="ECO:0000256" key="7">
    <source>
        <dbReference type="SAM" id="MobiDB-lite"/>
    </source>
</evidence>
<dbReference type="EMBL" id="FWXD01000003">
    <property type="protein sequence ID" value="SMC19023.1"/>
    <property type="molecule type" value="Genomic_DNA"/>
</dbReference>
<organism evidence="9 10">
    <name type="scientific">Andreprevotia lacus DSM 23236</name>
    <dbReference type="NCBI Taxonomy" id="1121001"/>
    <lineage>
        <taxon>Bacteria</taxon>
        <taxon>Pseudomonadati</taxon>
        <taxon>Pseudomonadota</taxon>
        <taxon>Betaproteobacteria</taxon>
        <taxon>Neisseriales</taxon>
        <taxon>Chitinibacteraceae</taxon>
        <taxon>Andreprevotia</taxon>
    </lineage>
</organism>
<dbReference type="InterPro" id="IPR042098">
    <property type="entry name" value="TauD-like_sf"/>
</dbReference>
<evidence type="ECO:0000256" key="3">
    <source>
        <dbReference type="ARBA" id="ARBA00022723"/>
    </source>
</evidence>
<proteinExistence type="inferred from homology"/>
<keyword evidence="5" id="KW-0560">Oxidoreductase</keyword>
<dbReference type="InterPro" id="IPR003819">
    <property type="entry name" value="TauD/TfdA-like"/>
</dbReference>
<comment type="cofactor">
    <cofactor evidence="1">
        <name>Fe(2+)</name>
        <dbReference type="ChEBI" id="CHEBI:29033"/>
    </cofactor>
</comment>
<dbReference type="FunFam" id="3.60.130.10:FF:000002">
    <property type="entry name" value="Alpha-ketoglutarate-dependent taurine dioxygenase"/>
    <property type="match status" value="1"/>
</dbReference>
<dbReference type="Gene3D" id="3.60.130.10">
    <property type="entry name" value="Clavaminate synthase-like"/>
    <property type="match status" value="1"/>
</dbReference>
<feature type="domain" description="TauD/TfdA-like" evidence="8">
    <location>
        <begin position="15"/>
        <end position="280"/>
    </location>
</feature>
<dbReference type="PANTHER" id="PTHR30468">
    <property type="entry name" value="ALPHA-KETOGLUTARATE-DEPENDENT SULFONATE DIOXYGENASE"/>
    <property type="match status" value="1"/>
</dbReference>
<dbReference type="GO" id="GO:0046872">
    <property type="term" value="F:metal ion binding"/>
    <property type="evidence" value="ECO:0007669"/>
    <property type="project" value="UniProtKB-KW"/>
</dbReference>
<dbReference type="STRING" id="1121001.SAMN02745857_00623"/>
<keyword evidence="10" id="KW-1185">Reference proteome</keyword>
<evidence type="ECO:0000313" key="10">
    <source>
        <dbReference type="Proteomes" id="UP000192761"/>
    </source>
</evidence>
<keyword evidence="3" id="KW-0479">Metal-binding</keyword>
<name>A0A1W1X5E6_9NEIS</name>
<evidence type="ECO:0000313" key="9">
    <source>
        <dbReference type="EMBL" id="SMC19023.1"/>
    </source>
</evidence>
<reference evidence="9 10" key="1">
    <citation type="submission" date="2017-04" db="EMBL/GenBank/DDBJ databases">
        <authorList>
            <person name="Afonso C.L."/>
            <person name="Miller P.J."/>
            <person name="Scott M.A."/>
            <person name="Spackman E."/>
            <person name="Goraichik I."/>
            <person name="Dimitrov K.M."/>
            <person name="Suarez D.L."/>
            <person name="Swayne D.E."/>
        </authorList>
    </citation>
    <scope>NUCLEOTIDE SEQUENCE [LARGE SCALE GENOMIC DNA]</scope>
    <source>
        <strain evidence="9 10">DSM 23236</strain>
    </source>
</reference>
<accession>A0A1W1X5E6</accession>
<dbReference type="AlphaFoldDB" id="A0A1W1X5E6"/>
<comment type="similarity">
    <text evidence="2">Belongs to the TfdA dioxygenase family.</text>
</comment>
<dbReference type="OrthoDB" id="581608at2"/>
<dbReference type="GO" id="GO:0005737">
    <property type="term" value="C:cytoplasm"/>
    <property type="evidence" value="ECO:0007669"/>
    <property type="project" value="TreeGrafter"/>
</dbReference>
<evidence type="ECO:0000256" key="4">
    <source>
        <dbReference type="ARBA" id="ARBA00022964"/>
    </source>
</evidence>
<keyword evidence="4 9" id="KW-0223">Dioxygenase</keyword>
<evidence type="ECO:0000259" key="8">
    <source>
        <dbReference type="Pfam" id="PF02668"/>
    </source>
</evidence>
<evidence type="ECO:0000256" key="1">
    <source>
        <dbReference type="ARBA" id="ARBA00001954"/>
    </source>
</evidence>
<dbReference type="SUPFAM" id="SSF51197">
    <property type="entry name" value="Clavaminate synthase-like"/>
    <property type="match status" value="1"/>
</dbReference>
<evidence type="ECO:0000256" key="2">
    <source>
        <dbReference type="ARBA" id="ARBA00005896"/>
    </source>
</evidence>
<evidence type="ECO:0000256" key="5">
    <source>
        <dbReference type="ARBA" id="ARBA00023002"/>
    </source>
</evidence>
<dbReference type="InterPro" id="IPR051323">
    <property type="entry name" value="AtsK-like"/>
</dbReference>
<dbReference type="Pfam" id="PF02668">
    <property type="entry name" value="TauD"/>
    <property type="match status" value="1"/>
</dbReference>
<gene>
    <name evidence="9" type="ORF">SAMN02745857_00623</name>
</gene>
<dbReference type="Proteomes" id="UP000192761">
    <property type="component" value="Unassembled WGS sequence"/>
</dbReference>
<dbReference type="GO" id="GO:0016706">
    <property type="term" value="F:2-oxoglutarate-dependent dioxygenase activity"/>
    <property type="evidence" value="ECO:0007669"/>
    <property type="project" value="TreeGrafter"/>
</dbReference>
<evidence type="ECO:0000256" key="6">
    <source>
        <dbReference type="ARBA" id="ARBA00023004"/>
    </source>
</evidence>
<dbReference type="PANTHER" id="PTHR30468:SF5">
    <property type="entry name" value="ALPHA-KETOGLUTARATE-DEPENDENT SULFATE ESTER DIOXYGENASE"/>
    <property type="match status" value="1"/>
</dbReference>
<dbReference type="RefSeq" id="WP_084089090.1">
    <property type="nucleotide sequence ID" value="NZ_FWXD01000003.1"/>
</dbReference>
<protein>
    <submittedName>
        <fullName evidence="9">Taurine dioxygenase</fullName>
    </submittedName>
</protein>